<gene>
    <name evidence="1" type="ORF">KHA99_09190</name>
</gene>
<protein>
    <submittedName>
        <fullName evidence="1">Uncharacterized protein</fullName>
    </submittedName>
</protein>
<evidence type="ECO:0000313" key="2">
    <source>
        <dbReference type="Proteomes" id="UP000679749"/>
    </source>
</evidence>
<dbReference type="EMBL" id="JAGYPF010000002">
    <property type="protein sequence ID" value="MBS4212619.1"/>
    <property type="molecule type" value="Genomic_DNA"/>
</dbReference>
<organism evidence="1 2">
    <name type="scientific">Neobacillus rhizophilus</name>
    <dbReference type="NCBI Taxonomy" id="2833579"/>
    <lineage>
        <taxon>Bacteria</taxon>
        <taxon>Bacillati</taxon>
        <taxon>Bacillota</taxon>
        <taxon>Bacilli</taxon>
        <taxon>Bacillales</taxon>
        <taxon>Bacillaceae</taxon>
        <taxon>Neobacillus</taxon>
    </lineage>
</organism>
<evidence type="ECO:0000313" key="1">
    <source>
        <dbReference type="EMBL" id="MBS4212619.1"/>
    </source>
</evidence>
<proteinExistence type="predicted"/>
<reference evidence="1" key="1">
    <citation type="submission" date="2021-05" db="EMBL/GenBank/DDBJ databases">
        <title>Novel Bacillus species.</title>
        <authorList>
            <person name="Liu G."/>
        </authorList>
    </citation>
    <scope>NUCLEOTIDE SEQUENCE</scope>
    <source>
        <strain evidence="1">FJAT-49825</strain>
    </source>
</reference>
<keyword evidence="2" id="KW-1185">Reference proteome</keyword>
<comment type="caution">
    <text evidence="1">The sequence shown here is derived from an EMBL/GenBank/DDBJ whole genome shotgun (WGS) entry which is preliminary data.</text>
</comment>
<dbReference type="RefSeq" id="WP_213117158.1">
    <property type="nucleotide sequence ID" value="NZ_JAGYPF010000002.1"/>
</dbReference>
<dbReference type="AlphaFoldDB" id="A0A942U831"/>
<accession>A0A942U831</accession>
<dbReference type="Proteomes" id="UP000679749">
    <property type="component" value="Unassembled WGS sequence"/>
</dbReference>
<name>A0A942U831_9BACI</name>
<sequence>MSEIGFRIDGHKNEFVLNEFGQKNVLADFGINLTEKYTKYYMEGLVDIITSFEQLSKLKAENVMLIDILSIVCSMFDYLLKTNGKNIRMLELGKFGLTAYFQAKTLKLFSDDNILFYCHKWGGSDQKSVNLLEISDTYDRFNGEMKSGSVSEQIIPLIGDSSKIIKTLQNDYFDCIFIKEERYGTLLSEIVQSIKKVKTGGLLIGYHCDCYFHQLPPHLQNKKYTDDEITEGGYHTGVIFALKELFDDHYEKPIRNSQIWRITVTKELKENILKEYCYRFERDTINQLIEVGHSIERGLNSLNTLNQTESHTLELLQQDIGMEISKCELTAADLAYTTGDSALKKAIIAVKDKYVETMIDYKQRDDPKTKFNIEETRTPLNRWFQALYDFEKDLNK</sequence>